<dbReference type="EMBL" id="RDQH01000338">
    <property type="protein sequence ID" value="RXH82559.1"/>
    <property type="molecule type" value="Genomic_DNA"/>
</dbReference>
<proteinExistence type="predicted"/>
<sequence>MEDPSGESELEEDFPEANCGKMRWILNKGWGLGKKVLVTGLVISSAPIVLPPLVVISAIGLALSVPSGIILASYACSEKIMSKLLPYSEPPPLLENNVTLMSNNEELQHDEEWERGMWVGAKTDIEKEEGWDWTDRLEGREMRVEFVDEETGDIIEEAAQGNVTEDVGEIEFVEENGYERDVDESTDEEEKLILDSIYEVKIKGLSEDFKDDSVLDENQVDEVCGLVFNVIEGDVQMGVIPTEGTTVAIKESEGQERVNDIVEEAELVEETRGLLEKIRDEGNTDNAMEMDKRYVGESEGVGELINQKVGSNAEEIEIPVEARIADIGSQESTNTREGGVGDVPDECEGMQGFQEMRFANDAKTVYEDVKPVRDIGSVSESKNAENDLAAEKPIGETKNNVKDVLVEEKSRAKTRNLKPLASSFTEDKQKFVINKEEMVQGRRTDDTINELEFQLIREKEIVVSNADAREIADESGLHLFDEKNESGQQDWHSSYGISQGHVGDEGADYAELPISSIARESTDSGISSGKDITMPSNGVLYDETKIWAKIDAIRSIVGYKGTPHATCIEELKALYLFTGVEPPTVSFSDPPDLAQVNHNLRFLMSIIGVKLDSISLLLNAESICYFMQNQFVTQCKIIYKIFDLGQGHFSNHTGLYSDSAELVNSFMELYSDSRQF</sequence>
<reference evidence="1 2" key="1">
    <citation type="submission" date="2018-10" db="EMBL/GenBank/DDBJ databases">
        <title>A high-quality apple genome assembly.</title>
        <authorList>
            <person name="Hu J."/>
        </authorList>
    </citation>
    <scope>NUCLEOTIDE SEQUENCE [LARGE SCALE GENOMIC DNA]</scope>
    <source>
        <strain evidence="2">cv. HFTH1</strain>
        <tissue evidence="1">Young leaf</tissue>
    </source>
</reference>
<gene>
    <name evidence="1" type="ORF">DVH24_036900</name>
</gene>
<name>A0A498IHI9_MALDO</name>
<accession>A0A498IHI9</accession>
<organism evidence="1 2">
    <name type="scientific">Malus domestica</name>
    <name type="common">Apple</name>
    <name type="synonym">Pyrus malus</name>
    <dbReference type="NCBI Taxonomy" id="3750"/>
    <lineage>
        <taxon>Eukaryota</taxon>
        <taxon>Viridiplantae</taxon>
        <taxon>Streptophyta</taxon>
        <taxon>Embryophyta</taxon>
        <taxon>Tracheophyta</taxon>
        <taxon>Spermatophyta</taxon>
        <taxon>Magnoliopsida</taxon>
        <taxon>eudicotyledons</taxon>
        <taxon>Gunneridae</taxon>
        <taxon>Pentapetalae</taxon>
        <taxon>rosids</taxon>
        <taxon>fabids</taxon>
        <taxon>Rosales</taxon>
        <taxon>Rosaceae</taxon>
        <taxon>Amygdaloideae</taxon>
        <taxon>Maleae</taxon>
        <taxon>Malus</taxon>
    </lineage>
</organism>
<protein>
    <submittedName>
        <fullName evidence="1">Uncharacterized protein</fullName>
    </submittedName>
</protein>
<dbReference type="AlphaFoldDB" id="A0A498IHI9"/>
<dbReference type="STRING" id="3750.A0A498IHI9"/>
<evidence type="ECO:0000313" key="1">
    <source>
        <dbReference type="EMBL" id="RXH82559.1"/>
    </source>
</evidence>
<dbReference type="Proteomes" id="UP000290289">
    <property type="component" value="Chromosome 12"/>
</dbReference>
<dbReference type="PANTHER" id="PTHR37198">
    <property type="entry name" value="NUCLEOLIN"/>
    <property type="match status" value="1"/>
</dbReference>
<comment type="caution">
    <text evidence="1">The sequence shown here is derived from an EMBL/GenBank/DDBJ whole genome shotgun (WGS) entry which is preliminary data.</text>
</comment>
<evidence type="ECO:0000313" key="2">
    <source>
        <dbReference type="Proteomes" id="UP000290289"/>
    </source>
</evidence>
<keyword evidence="2" id="KW-1185">Reference proteome</keyword>
<dbReference type="PANTHER" id="PTHR37198:SF1">
    <property type="entry name" value="NUCLEOLIN"/>
    <property type="match status" value="1"/>
</dbReference>